<evidence type="ECO:0000256" key="1">
    <source>
        <dbReference type="SAM" id="SignalP"/>
    </source>
</evidence>
<protein>
    <submittedName>
        <fullName evidence="2">Uncharacterized protein</fullName>
    </submittedName>
</protein>
<feature type="chain" id="PRO_5004179275" evidence="1">
    <location>
        <begin position="36"/>
        <end position="164"/>
    </location>
</feature>
<name>Q0YSD8_9CHLB</name>
<reference evidence="2 3" key="2">
    <citation type="submission" date="2006-07" db="EMBL/GenBank/DDBJ databases">
        <title>Sequencing of the draft genome and assembly of Chlorobium ferroxidans DSM 13031.</title>
        <authorList>
            <consortium name="US DOE Joint Genome Institute (JGI-PGF)"/>
            <person name="Copeland A."/>
            <person name="Lucas S."/>
            <person name="Lapidus A."/>
            <person name="Barry K."/>
            <person name="Glavina del Rio T."/>
            <person name="Dalin E."/>
            <person name="Tice H."/>
            <person name="Bruce D."/>
            <person name="Pitluck S."/>
            <person name="Richardson P."/>
        </authorList>
    </citation>
    <scope>NUCLEOTIDE SEQUENCE [LARGE SCALE GENOMIC DNA]</scope>
    <source>
        <strain evidence="2 3">DSM 13031</strain>
    </source>
</reference>
<keyword evidence="1" id="KW-0732">Signal</keyword>
<reference evidence="2 3" key="1">
    <citation type="submission" date="2006-07" db="EMBL/GenBank/DDBJ databases">
        <title>Annotation of the draft genome assembly of Chlorobium ferroxidans DSM 13031.</title>
        <authorList>
            <consortium name="US DOE Joint Genome Institute (JGI-ORNL)"/>
            <person name="Larimer F."/>
            <person name="Land M."/>
            <person name="Hauser L."/>
        </authorList>
    </citation>
    <scope>NUCLEOTIDE SEQUENCE [LARGE SCALE GENOMIC DNA]</scope>
    <source>
        <strain evidence="2 3">DSM 13031</strain>
    </source>
</reference>
<proteinExistence type="predicted"/>
<gene>
    <name evidence="2" type="ORF">CferDRAFT_1296</name>
</gene>
<dbReference type="EMBL" id="AASE01000006">
    <property type="protein sequence ID" value="EAT59289.1"/>
    <property type="molecule type" value="Genomic_DNA"/>
</dbReference>
<dbReference type="RefSeq" id="WP_006366145.1">
    <property type="nucleotide sequence ID" value="NZ_AASE01000006.1"/>
</dbReference>
<comment type="caution">
    <text evidence="2">The sequence shown here is derived from an EMBL/GenBank/DDBJ whole genome shotgun (WGS) entry which is preliminary data.</text>
</comment>
<feature type="signal peptide" evidence="1">
    <location>
        <begin position="1"/>
        <end position="35"/>
    </location>
</feature>
<sequence>MSVNQVKNGGLQRLVMMLFLFITFFAFGSSKAAFAAPAVLEVGVSTSQTDWVFNPPQQNPEVKFWMRVQRQGNLSRFGTFDYYFKVQVLRPDGSEVWNTRYGFSEEGYSEQVFSLPILFYERSADRAHPSFGTWRIRVAMTEKDSGNEVSAKEYLFNFSDGRNR</sequence>
<evidence type="ECO:0000313" key="2">
    <source>
        <dbReference type="EMBL" id="EAT59289.1"/>
    </source>
</evidence>
<keyword evidence="3" id="KW-1185">Reference proteome</keyword>
<evidence type="ECO:0000313" key="3">
    <source>
        <dbReference type="Proteomes" id="UP000004162"/>
    </source>
</evidence>
<accession>Q0YSD8</accession>
<organism evidence="2 3">
    <name type="scientific">Chlorobium ferrooxidans DSM 13031</name>
    <dbReference type="NCBI Taxonomy" id="377431"/>
    <lineage>
        <taxon>Bacteria</taxon>
        <taxon>Pseudomonadati</taxon>
        <taxon>Chlorobiota</taxon>
        <taxon>Chlorobiia</taxon>
        <taxon>Chlorobiales</taxon>
        <taxon>Chlorobiaceae</taxon>
        <taxon>Chlorobium/Pelodictyon group</taxon>
        <taxon>Chlorobium</taxon>
    </lineage>
</organism>
<dbReference type="Proteomes" id="UP000004162">
    <property type="component" value="Unassembled WGS sequence"/>
</dbReference>
<dbReference type="AlphaFoldDB" id="Q0YSD8"/>